<evidence type="ECO:0000256" key="2">
    <source>
        <dbReference type="ARBA" id="ARBA00023015"/>
    </source>
</evidence>
<reference evidence="5 6" key="1">
    <citation type="submission" date="2018-11" db="EMBL/GenBank/DDBJ databases">
        <authorList>
            <person name="Wuyts S."/>
        </authorList>
    </citation>
    <scope>NUCLEOTIDE SEQUENCE [LARGE SCALE GENOMIC DNA]</scope>
    <source>
        <strain evidence="5">Lactobacillus mudanjiangensis AMBF249</strain>
    </source>
</reference>
<dbReference type="Pfam" id="PF00126">
    <property type="entry name" value="HTH_1"/>
    <property type="match status" value="1"/>
</dbReference>
<dbReference type="PROSITE" id="PS50931">
    <property type="entry name" value="HTH_LYSR"/>
    <property type="match status" value="1"/>
</dbReference>
<name>A0A660E032_9LACO</name>
<dbReference type="InterPro" id="IPR036390">
    <property type="entry name" value="WH_DNA-bd_sf"/>
</dbReference>
<dbReference type="RefSeq" id="WP_130851838.1">
    <property type="nucleotide sequence ID" value="NZ_UYIG01000123.1"/>
</dbReference>
<dbReference type="Proteomes" id="UP000289996">
    <property type="component" value="Unassembled WGS sequence"/>
</dbReference>
<keyword evidence="2" id="KW-0805">Transcription regulation</keyword>
<organism evidence="5 6">
    <name type="scientific">Lactiplantibacillus mudanjiangensis</name>
    <dbReference type="NCBI Taxonomy" id="1296538"/>
    <lineage>
        <taxon>Bacteria</taxon>
        <taxon>Bacillati</taxon>
        <taxon>Bacillota</taxon>
        <taxon>Bacilli</taxon>
        <taxon>Lactobacillales</taxon>
        <taxon>Lactobacillaceae</taxon>
        <taxon>Lactiplantibacillus</taxon>
    </lineage>
</organism>
<dbReference type="InterPro" id="IPR000847">
    <property type="entry name" value="LysR_HTH_N"/>
</dbReference>
<dbReference type="Gene3D" id="1.10.10.10">
    <property type="entry name" value="Winged helix-like DNA-binding domain superfamily/Winged helix DNA-binding domain"/>
    <property type="match status" value="1"/>
</dbReference>
<evidence type="ECO:0000313" key="5">
    <source>
        <dbReference type="EMBL" id="VDG28733.1"/>
    </source>
</evidence>
<accession>A0A660E032</accession>
<dbReference type="InterPro" id="IPR036388">
    <property type="entry name" value="WH-like_DNA-bd_sf"/>
</dbReference>
<proteinExistence type="inferred from homology"/>
<dbReference type="SUPFAM" id="SSF46785">
    <property type="entry name" value="Winged helix' DNA-binding domain"/>
    <property type="match status" value="1"/>
</dbReference>
<evidence type="ECO:0000256" key="3">
    <source>
        <dbReference type="ARBA" id="ARBA00023163"/>
    </source>
</evidence>
<evidence type="ECO:0000259" key="4">
    <source>
        <dbReference type="PROSITE" id="PS50931"/>
    </source>
</evidence>
<gene>
    <name evidence="5" type="ORF">MUDAN_MDHGFNIF_03140</name>
</gene>
<protein>
    <recommendedName>
        <fullName evidence="4">HTH lysR-type domain-containing protein</fullName>
    </recommendedName>
</protein>
<keyword evidence="6" id="KW-1185">Reference proteome</keyword>
<dbReference type="PANTHER" id="PTHR30126">
    <property type="entry name" value="HTH-TYPE TRANSCRIPTIONAL REGULATOR"/>
    <property type="match status" value="1"/>
</dbReference>
<dbReference type="GO" id="GO:0003700">
    <property type="term" value="F:DNA-binding transcription factor activity"/>
    <property type="evidence" value="ECO:0007669"/>
    <property type="project" value="InterPro"/>
</dbReference>
<dbReference type="GO" id="GO:0000976">
    <property type="term" value="F:transcription cis-regulatory region binding"/>
    <property type="evidence" value="ECO:0007669"/>
    <property type="project" value="TreeGrafter"/>
</dbReference>
<dbReference type="SUPFAM" id="SSF53850">
    <property type="entry name" value="Periplasmic binding protein-like II"/>
    <property type="match status" value="1"/>
</dbReference>
<evidence type="ECO:0000256" key="1">
    <source>
        <dbReference type="ARBA" id="ARBA00009437"/>
    </source>
</evidence>
<evidence type="ECO:0000313" key="6">
    <source>
        <dbReference type="Proteomes" id="UP000289996"/>
    </source>
</evidence>
<dbReference type="PANTHER" id="PTHR30126:SF93">
    <property type="entry name" value="HTH LYSR-TYPE DOMAIN-CONTAINING PROTEIN"/>
    <property type="match status" value="1"/>
</dbReference>
<dbReference type="AlphaFoldDB" id="A0A660E032"/>
<sequence length="247" mass="28283">MQIHDLEVFQTLYERRSINQTAKVLRYSQSNITARLKALEAELQTPLFIRSYQGLQPTKAGELTYQYTQTVLQATRQLRTQLQAKTKIQTVTISSLLFNYLVVQQRRYSLTNYQFKIASSTAIATAAHLDDPLVITYANFQNDRYLLSSTDWLTTQLLSSDGEIDKRPYLVNSDQYCPFRQRTLAMATDTDQVLAIDSWESLIELVQQGQGVALLPKYLVAQKQLVPVADSNTIKLPYRTYLLKNNA</sequence>
<feature type="domain" description="HTH lysR-type" evidence="4">
    <location>
        <begin position="1"/>
        <end position="58"/>
    </location>
</feature>
<keyword evidence="3" id="KW-0804">Transcription</keyword>
<comment type="similarity">
    <text evidence="1">Belongs to the LysR transcriptional regulatory family.</text>
</comment>
<dbReference type="OrthoDB" id="9803735at2"/>
<dbReference type="EMBL" id="UYIG01000123">
    <property type="protein sequence ID" value="VDG28733.1"/>
    <property type="molecule type" value="Genomic_DNA"/>
</dbReference>